<evidence type="ECO:0000256" key="4">
    <source>
        <dbReference type="ARBA" id="ARBA00023136"/>
    </source>
</evidence>
<sequence>MSEADSVGGLGPCPQVFVVDSQAPTAHMPVRASPRAGRQSLYALYLLVALALLGITIEAAFISQLYHRKPEMQVSEHACVWVCVAWGGAGCGSVARGDGVMEWQTEGLSPFLRGLQYNAGALHIHTEGFYYIYSKVCFSENCFPFKHQVMRRSPRYSYAPTNLMESLRYSHFILIPDQPFTHFVTDSRSAFHIHAALVLGSSAGVFHLYKNDSVYVQVNNGSLLRTGVYDNFFGVFMI</sequence>
<keyword evidence="5" id="KW-1133">Transmembrane helix</keyword>
<dbReference type="SUPFAM" id="SSF49842">
    <property type="entry name" value="TNF-like"/>
    <property type="match status" value="1"/>
</dbReference>
<dbReference type="InterPro" id="IPR006052">
    <property type="entry name" value="TNF_dom"/>
</dbReference>
<evidence type="ECO:0000313" key="7">
    <source>
        <dbReference type="Ensembl" id="ENSEEEP00000049541.2"/>
    </source>
</evidence>
<keyword evidence="8" id="KW-1185">Reference proteome</keyword>
<dbReference type="GO" id="GO:0016020">
    <property type="term" value="C:membrane"/>
    <property type="evidence" value="ECO:0007669"/>
    <property type="project" value="UniProtKB-SubCell"/>
</dbReference>
<protein>
    <recommendedName>
        <fullName evidence="6">THD domain-containing protein</fullName>
    </recommendedName>
</protein>
<dbReference type="Ensembl" id="ENSEEET00000050079.2">
    <property type="protein sequence ID" value="ENSEEEP00000049541.2"/>
    <property type="gene ID" value="ENSEEEG00000023294.2"/>
</dbReference>
<feature type="domain" description="THD" evidence="6">
    <location>
        <begin position="24"/>
        <end position="238"/>
    </location>
</feature>
<organism evidence="7 8">
    <name type="scientific">Electrophorus electricus</name>
    <name type="common">Electric eel</name>
    <name type="synonym">Gymnotus electricus</name>
    <dbReference type="NCBI Taxonomy" id="8005"/>
    <lineage>
        <taxon>Eukaryota</taxon>
        <taxon>Metazoa</taxon>
        <taxon>Chordata</taxon>
        <taxon>Craniata</taxon>
        <taxon>Vertebrata</taxon>
        <taxon>Euteleostomi</taxon>
        <taxon>Actinopterygii</taxon>
        <taxon>Neopterygii</taxon>
        <taxon>Teleostei</taxon>
        <taxon>Ostariophysi</taxon>
        <taxon>Gymnotiformes</taxon>
        <taxon>Gymnotoidei</taxon>
        <taxon>Gymnotidae</taxon>
        <taxon>Electrophorus</taxon>
    </lineage>
</organism>
<evidence type="ECO:0000256" key="5">
    <source>
        <dbReference type="SAM" id="Phobius"/>
    </source>
</evidence>
<keyword evidence="4 5" id="KW-0472">Membrane</keyword>
<comment type="similarity">
    <text evidence="2">Belongs to the tumor necrosis factor family.</text>
</comment>
<dbReference type="Pfam" id="PF00229">
    <property type="entry name" value="TNF"/>
    <property type="match status" value="1"/>
</dbReference>
<dbReference type="Gene3D" id="2.60.120.40">
    <property type="match status" value="1"/>
</dbReference>
<accession>A0A4W4HDU5</accession>
<evidence type="ECO:0000256" key="3">
    <source>
        <dbReference type="ARBA" id="ARBA00022514"/>
    </source>
</evidence>
<reference evidence="8" key="2">
    <citation type="journal article" date="2017" name="Sci. Adv.">
        <title>A tail of two voltages: Proteomic comparison of the three electric organs of the electric eel.</title>
        <authorList>
            <person name="Traeger L.L."/>
            <person name="Sabat G."/>
            <person name="Barrett-Wilt G.A."/>
            <person name="Wells G.B."/>
            <person name="Sussman M.R."/>
        </authorList>
    </citation>
    <scope>NUCLEOTIDE SEQUENCE [LARGE SCALE GENOMIC DNA]</scope>
</reference>
<dbReference type="PANTHER" id="PTHR11471">
    <property type="entry name" value="TUMOR NECROSIS FACTOR FAMILY MEMBER"/>
    <property type="match status" value="1"/>
</dbReference>
<dbReference type="InterPro" id="IPR008983">
    <property type="entry name" value="Tumour_necrosis_fac-like_dom"/>
</dbReference>
<dbReference type="Proteomes" id="UP000314983">
    <property type="component" value="Chromosome 16"/>
</dbReference>
<dbReference type="PANTHER" id="PTHR11471:SF34">
    <property type="entry name" value="TUMOR NECROSIS FACTOR LIGAND SUPERFAMILY MEMBER 14"/>
    <property type="match status" value="1"/>
</dbReference>
<reference evidence="8" key="1">
    <citation type="journal article" date="2014" name="Science">
        <title>Nonhuman genetics. Genomic basis for the convergent evolution of electric organs.</title>
        <authorList>
            <person name="Gallant J.R."/>
            <person name="Traeger L.L."/>
            <person name="Volkening J.D."/>
            <person name="Moffett H."/>
            <person name="Chen P.H."/>
            <person name="Novina C.D."/>
            <person name="Phillips G.N.Jr."/>
            <person name="Anand R."/>
            <person name="Wells G.B."/>
            <person name="Pinch M."/>
            <person name="Guth R."/>
            <person name="Unguez G.A."/>
            <person name="Albert J.S."/>
            <person name="Zakon H.H."/>
            <person name="Samanta M.P."/>
            <person name="Sussman M.R."/>
        </authorList>
    </citation>
    <scope>NUCLEOTIDE SEQUENCE [LARGE SCALE GENOMIC DNA]</scope>
</reference>
<dbReference type="GeneTree" id="ENSGT00940000176155"/>
<reference evidence="7" key="5">
    <citation type="submission" date="2025-09" db="UniProtKB">
        <authorList>
            <consortium name="Ensembl"/>
        </authorList>
    </citation>
    <scope>IDENTIFICATION</scope>
</reference>
<dbReference type="InterPro" id="IPR021184">
    <property type="entry name" value="TNF_CS"/>
</dbReference>
<dbReference type="GO" id="GO:0005615">
    <property type="term" value="C:extracellular space"/>
    <property type="evidence" value="ECO:0007669"/>
    <property type="project" value="UniProtKB-KW"/>
</dbReference>
<dbReference type="GO" id="GO:0005164">
    <property type="term" value="F:tumor necrosis factor receptor binding"/>
    <property type="evidence" value="ECO:0007669"/>
    <property type="project" value="InterPro"/>
</dbReference>
<dbReference type="PROSITE" id="PS00251">
    <property type="entry name" value="THD_1"/>
    <property type="match status" value="1"/>
</dbReference>
<dbReference type="GO" id="GO:0006955">
    <property type="term" value="P:immune response"/>
    <property type="evidence" value="ECO:0007669"/>
    <property type="project" value="InterPro"/>
</dbReference>
<reference evidence="7" key="4">
    <citation type="submission" date="2025-08" db="UniProtKB">
        <authorList>
            <consortium name="Ensembl"/>
        </authorList>
    </citation>
    <scope>IDENTIFICATION</scope>
</reference>
<evidence type="ECO:0000256" key="1">
    <source>
        <dbReference type="ARBA" id="ARBA00004370"/>
    </source>
</evidence>
<dbReference type="GO" id="GO:0005125">
    <property type="term" value="F:cytokine activity"/>
    <property type="evidence" value="ECO:0007669"/>
    <property type="project" value="UniProtKB-KW"/>
</dbReference>
<dbReference type="OMA" id="SHRRQCC"/>
<evidence type="ECO:0000313" key="8">
    <source>
        <dbReference type="Proteomes" id="UP000314983"/>
    </source>
</evidence>
<dbReference type="PROSITE" id="PS50049">
    <property type="entry name" value="THD_2"/>
    <property type="match status" value="1"/>
</dbReference>
<evidence type="ECO:0000256" key="2">
    <source>
        <dbReference type="ARBA" id="ARBA00008670"/>
    </source>
</evidence>
<proteinExistence type="inferred from homology"/>
<name>A0A4W4HDU5_ELEEL</name>
<comment type="subcellular location">
    <subcellularLocation>
        <location evidence="1">Membrane</location>
    </subcellularLocation>
</comment>
<reference evidence="7" key="3">
    <citation type="submission" date="2020-05" db="EMBL/GenBank/DDBJ databases">
        <title>Electrophorus electricus (electric eel) genome, fEleEle1, primary haplotype.</title>
        <authorList>
            <person name="Myers G."/>
            <person name="Meyer A."/>
            <person name="Fedrigo O."/>
            <person name="Formenti G."/>
            <person name="Rhie A."/>
            <person name="Tracey A."/>
            <person name="Sims Y."/>
            <person name="Jarvis E.D."/>
        </authorList>
    </citation>
    <scope>NUCLEOTIDE SEQUENCE [LARGE SCALE GENOMIC DNA]</scope>
</reference>
<keyword evidence="3" id="KW-0202">Cytokine</keyword>
<dbReference type="AlphaFoldDB" id="A0A4W4HDU5"/>
<keyword evidence="5" id="KW-0812">Transmembrane</keyword>
<feature type="transmembrane region" description="Helical" evidence="5">
    <location>
        <begin position="42"/>
        <end position="62"/>
    </location>
</feature>
<dbReference type="STRING" id="8005.ENSEEEP00000049541"/>
<evidence type="ECO:0000259" key="6">
    <source>
        <dbReference type="PROSITE" id="PS50049"/>
    </source>
</evidence>
<dbReference type="SMART" id="SM00207">
    <property type="entry name" value="TNF"/>
    <property type="match status" value="1"/>
</dbReference>